<dbReference type="SMART" id="SM00382">
    <property type="entry name" value="AAA"/>
    <property type="match status" value="1"/>
</dbReference>
<dbReference type="EMBL" id="FOWD01000004">
    <property type="protein sequence ID" value="SFN92923.1"/>
    <property type="molecule type" value="Genomic_DNA"/>
</dbReference>
<feature type="transmembrane region" description="Helical" evidence="7">
    <location>
        <begin position="249"/>
        <end position="272"/>
    </location>
</feature>
<dbReference type="SUPFAM" id="SSF52540">
    <property type="entry name" value="P-loop containing nucleoside triphosphate hydrolases"/>
    <property type="match status" value="1"/>
</dbReference>
<keyword evidence="6 7" id="KW-0472">Membrane</keyword>
<dbReference type="GO" id="GO:0005524">
    <property type="term" value="F:ATP binding"/>
    <property type="evidence" value="ECO:0007669"/>
    <property type="project" value="UniProtKB-KW"/>
</dbReference>
<comment type="subcellular location">
    <subcellularLocation>
        <location evidence="1">Cell membrane</location>
        <topology evidence="1">Multi-pass membrane protein</topology>
    </subcellularLocation>
</comment>
<dbReference type="GO" id="GO:0034040">
    <property type="term" value="F:ATPase-coupled lipid transmembrane transporter activity"/>
    <property type="evidence" value="ECO:0007669"/>
    <property type="project" value="TreeGrafter"/>
</dbReference>
<evidence type="ECO:0000313" key="11">
    <source>
        <dbReference type="Proteomes" id="UP000198806"/>
    </source>
</evidence>
<feature type="transmembrane region" description="Helical" evidence="7">
    <location>
        <begin position="278"/>
        <end position="296"/>
    </location>
</feature>
<evidence type="ECO:0000256" key="5">
    <source>
        <dbReference type="ARBA" id="ARBA00022989"/>
    </source>
</evidence>
<keyword evidence="2 7" id="KW-0812">Transmembrane</keyword>
<accession>A0A1I5D1A3</accession>
<feature type="domain" description="ABC transporter" evidence="8">
    <location>
        <begin position="338"/>
        <end position="574"/>
    </location>
</feature>
<name>A0A1I5D1A3_9FIRM</name>
<dbReference type="STRING" id="1527.SAMN04489757_104177"/>
<dbReference type="FunFam" id="3.40.50.300:FF:000218">
    <property type="entry name" value="Multidrug ABC transporter ATP-binding protein"/>
    <property type="match status" value="1"/>
</dbReference>
<feature type="domain" description="ABC transmembrane type-1" evidence="9">
    <location>
        <begin position="22"/>
        <end position="307"/>
    </location>
</feature>
<dbReference type="InterPro" id="IPR003593">
    <property type="entry name" value="AAA+_ATPase"/>
</dbReference>
<evidence type="ECO:0000256" key="1">
    <source>
        <dbReference type="ARBA" id="ARBA00004651"/>
    </source>
</evidence>
<dbReference type="RefSeq" id="WP_091684565.1">
    <property type="nucleotide sequence ID" value="NZ_BAABFM010000079.1"/>
</dbReference>
<dbReference type="SUPFAM" id="SSF90123">
    <property type="entry name" value="ABC transporter transmembrane region"/>
    <property type="match status" value="1"/>
</dbReference>
<dbReference type="PANTHER" id="PTHR24221:SF397">
    <property type="entry name" value="ABC TRANSPORTER, ATP-BINDING TRANSMEMBRANE PROTEIN"/>
    <property type="match status" value="1"/>
</dbReference>
<evidence type="ECO:0000256" key="4">
    <source>
        <dbReference type="ARBA" id="ARBA00022840"/>
    </source>
</evidence>
<sequence>MKKKNWLSILMSFASICKVKMILAVMFAILSVFGGMIPYFGVYALIRLAILNELTPGSLLLWCSVCGGGFILQIVCYAISTTFAHVSAYTILEQIRINMAQRLLQAPLGEITSQQAGKLKDIFLDKVGTIELPLAHVIPEVGSSLLLPLAMFIYLISIDWRMALATLATLPLCIIPMLSGKARENFNKNYTAYMEANDHVNNVIVEYIEGIEVVKTFNQGATSYEKYAGAVSSFKDFTMAWFLSSWKTLTLMSSVLPTTLLATVPVGLMLFINGSLNVSELTICCILALGLVTPLIKFTTYINLGKTMEYAILSASELLDLPELPDGKIPQIPREYSISLKNVSFSYTGQKSGNVLHQINLEILQDKVTALVGPSGGGKSTVAKLIDRFWDVSSGSISIGGIDIREIPLAELSKIVSFVTQDNFLFNCSLKENIRLGNPTATDEEVFQAARAARCEEFISKLEKGWDTSAGEAGKYLSGGEKQRISIARAILKNAPIVILDEATAFTDPENEDKIQQSIMQLARGKTLLVIAHRLSTIKNADQIAVIEKGRIVAVGRQGELLKTCPLYERLWNAHVGAKQWAVTVRGKEVSGDV</sequence>
<dbReference type="InterPro" id="IPR036640">
    <property type="entry name" value="ABC1_TM_sf"/>
</dbReference>
<keyword evidence="5 7" id="KW-1133">Transmembrane helix</keyword>
<dbReference type="InterPro" id="IPR011527">
    <property type="entry name" value="ABC1_TM_dom"/>
</dbReference>
<evidence type="ECO:0000259" key="9">
    <source>
        <dbReference type="PROSITE" id="PS50929"/>
    </source>
</evidence>
<gene>
    <name evidence="10" type="ORF">SAMN04489757_104177</name>
</gene>
<dbReference type="InterPro" id="IPR017871">
    <property type="entry name" value="ABC_transporter-like_CS"/>
</dbReference>
<evidence type="ECO:0000256" key="2">
    <source>
        <dbReference type="ARBA" id="ARBA00022692"/>
    </source>
</evidence>
<proteinExistence type="predicted"/>
<keyword evidence="4 10" id="KW-0067">ATP-binding</keyword>
<dbReference type="AlphaFoldDB" id="A0A1I5D1A3"/>
<keyword evidence="11" id="KW-1185">Reference proteome</keyword>
<feature type="transmembrane region" description="Helical" evidence="7">
    <location>
        <begin position="21"/>
        <end position="50"/>
    </location>
</feature>
<protein>
    <submittedName>
        <fullName evidence="10">ATP-binding cassette, subfamily B</fullName>
    </submittedName>
</protein>
<evidence type="ECO:0000256" key="6">
    <source>
        <dbReference type="ARBA" id="ARBA00023136"/>
    </source>
</evidence>
<dbReference type="OrthoDB" id="9762778at2"/>
<evidence type="ECO:0000313" key="10">
    <source>
        <dbReference type="EMBL" id="SFN92923.1"/>
    </source>
</evidence>
<dbReference type="Gene3D" id="3.40.50.300">
    <property type="entry name" value="P-loop containing nucleotide triphosphate hydrolases"/>
    <property type="match status" value="1"/>
</dbReference>
<dbReference type="Proteomes" id="UP000198806">
    <property type="component" value="Unassembled WGS sequence"/>
</dbReference>
<dbReference type="PROSITE" id="PS50929">
    <property type="entry name" value="ABC_TM1F"/>
    <property type="match status" value="1"/>
</dbReference>
<dbReference type="Pfam" id="PF00664">
    <property type="entry name" value="ABC_membrane"/>
    <property type="match status" value="1"/>
</dbReference>
<dbReference type="PROSITE" id="PS00211">
    <property type="entry name" value="ABC_TRANSPORTER_1"/>
    <property type="match status" value="1"/>
</dbReference>
<dbReference type="GO" id="GO:0016887">
    <property type="term" value="F:ATP hydrolysis activity"/>
    <property type="evidence" value="ECO:0007669"/>
    <property type="project" value="InterPro"/>
</dbReference>
<dbReference type="PROSITE" id="PS50893">
    <property type="entry name" value="ABC_TRANSPORTER_2"/>
    <property type="match status" value="1"/>
</dbReference>
<feature type="transmembrane region" description="Helical" evidence="7">
    <location>
        <begin position="162"/>
        <end position="179"/>
    </location>
</feature>
<evidence type="ECO:0000256" key="3">
    <source>
        <dbReference type="ARBA" id="ARBA00022741"/>
    </source>
</evidence>
<evidence type="ECO:0000256" key="7">
    <source>
        <dbReference type="SAM" id="Phobius"/>
    </source>
</evidence>
<keyword evidence="3" id="KW-0547">Nucleotide-binding</keyword>
<dbReference type="PANTHER" id="PTHR24221">
    <property type="entry name" value="ATP-BINDING CASSETTE SUB-FAMILY B"/>
    <property type="match status" value="1"/>
</dbReference>
<evidence type="ECO:0000259" key="8">
    <source>
        <dbReference type="PROSITE" id="PS50893"/>
    </source>
</evidence>
<dbReference type="Pfam" id="PF00005">
    <property type="entry name" value="ABC_tran"/>
    <property type="match status" value="1"/>
</dbReference>
<dbReference type="GO" id="GO:0140359">
    <property type="term" value="F:ABC-type transporter activity"/>
    <property type="evidence" value="ECO:0007669"/>
    <property type="project" value="InterPro"/>
</dbReference>
<dbReference type="InterPro" id="IPR039421">
    <property type="entry name" value="Type_1_exporter"/>
</dbReference>
<dbReference type="InterPro" id="IPR003439">
    <property type="entry name" value="ABC_transporter-like_ATP-bd"/>
</dbReference>
<reference evidence="10 11" key="1">
    <citation type="submission" date="2016-10" db="EMBL/GenBank/DDBJ databases">
        <authorList>
            <person name="de Groot N.N."/>
        </authorList>
    </citation>
    <scope>NUCLEOTIDE SEQUENCE [LARGE SCALE GENOMIC DNA]</scope>
    <source>
        <strain evidence="10 11">DSM 1283</strain>
    </source>
</reference>
<dbReference type="GO" id="GO:0005886">
    <property type="term" value="C:plasma membrane"/>
    <property type="evidence" value="ECO:0007669"/>
    <property type="project" value="UniProtKB-SubCell"/>
</dbReference>
<dbReference type="InterPro" id="IPR027417">
    <property type="entry name" value="P-loop_NTPase"/>
</dbReference>
<organism evidence="10 11">
    <name type="scientific">Anaerocolumna aminovalerica</name>
    <dbReference type="NCBI Taxonomy" id="1527"/>
    <lineage>
        <taxon>Bacteria</taxon>
        <taxon>Bacillati</taxon>
        <taxon>Bacillota</taxon>
        <taxon>Clostridia</taxon>
        <taxon>Lachnospirales</taxon>
        <taxon>Lachnospiraceae</taxon>
        <taxon>Anaerocolumna</taxon>
    </lineage>
</organism>
<dbReference type="Gene3D" id="1.20.1560.10">
    <property type="entry name" value="ABC transporter type 1, transmembrane domain"/>
    <property type="match status" value="1"/>
</dbReference>